<keyword evidence="7 11" id="KW-0862">Zinc</keyword>
<feature type="domain" description="PDZ" evidence="12">
    <location>
        <begin position="253"/>
        <end position="324"/>
    </location>
</feature>
<dbReference type="PANTHER" id="PTHR42837:SF2">
    <property type="entry name" value="MEMBRANE METALLOPROTEASE ARASP2, CHLOROPLASTIC-RELATED"/>
    <property type="match status" value="1"/>
</dbReference>
<dbReference type="SMART" id="SM00228">
    <property type="entry name" value="PDZ"/>
    <property type="match status" value="2"/>
</dbReference>
<feature type="transmembrane region" description="Helical" evidence="11">
    <location>
        <begin position="143"/>
        <end position="167"/>
    </location>
</feature>
<keyword evidence="6 11" id="KW-0378">Hydrolase</keyword>
<feature type="domain" description="PDZ" evidence="12">
    <location>
        <begin position="162"/>
        <end position="232"/>
    </location>
</feature>
<keyword evidence="5 11" id="KW-0812">Transmembrane</keyword>
<name>A0A350P2Q9_9ALTE</name>
<dbReference type="SUPFAM" id="SSF50156">
    <property type="entry name" value="PDZ domain-like"/>
    <property type="match status" value="2"/>
</dbReference>
<evidence type="ECO:0000313" key="13">
    <source>
        <dbReference type="EMBL" id="HAW75576.1"/>
    </source>
</evidence>
<dbReference type="GO" id="GO:0006508">
    <property type="term" value="P:proteolysis"/>
    <property type="evidence" value="ECO:0007669"/>
    <property type="project" value="UniProtKB-KW"/>
</dbReference>
<comment type="cofactor">
    <cofactor evidence="1 11">
        <name>Zn(2+)</name>
        <dbReference type="ChEBI" id="CHEBI:29105"/>
    </cofactor>
</comment>
<comment type="subcellular location">
    <subcellularLocation>
        <location evidence="2">Membrane</location>
        <topology evidence="2">Multi-pass membrane protein</topology>
    </subcellularLocation>
</comment>
<feature type="transmembrane region" description="Helical" evidence="11">
    <location>
        <begin position="469"/>
        <end position="488"/>
    </location>
</feature>
<keyword evidence="4 13" id="KW-0645">Protease</keyword>
<dbReference type="InterPro" id="IPR041489">
    <property type="entry name" value="PDZ_6"/>
</dbReference>
<dbReference type="GO" id="GO:0016020">
    <property type="term" value="C:membrane"/>
    <property type="evidence" value="ECO:0007669"/>
    <property type="project" value="UniProtKB-SubCell"/>
</dbReference>
<evidence type="ECO:0000256" key="11">
    <source>
        <dbReference type="RuleBase" id="RU362031"/>
    </source>
</evidence>
<keyword evidence="9 11" id="KW-0482">Metalloprotease</keyword>
<dbReference type="CDD" id="cd06163">
    <property type="entry name" value="S2P-M50_PDZ_RseP-like"/>
    <property type="match status" value="2"/>
</dbReference>
<organism evidence="13 14">
    <name type="scientific">Alteromonas australica</name>
    <dbReference type="NCBI Taxonomy" id="589873"/>
    <lineage>
        <taxon>Bacteria</taxon>
        <taxon>Pseudomonadati</taxon>
        <taxon>Pseudomonadota</taxon>
        <taxon>Gammaproteobacteria</taxon>
        <taxon>Alteromonadales</taxon>
        <taxon>Alteromonadaceae</taxon>
        <taxon>Alteromonas/Salinimonas group</taxon>
        <taxon>Alteromonas</taxon>
    </lineage>
</organism>
<evidence type="ECO:0000256" key="8">
    <source>
        <dbReference type="ARBA" id="ARBA00022989"/>
    </source>
</evidence>
<reference evidence="13 14" key="1">
    <citation type="journal article" date="2018" name="Nat. Biotechnol.">
        <title>A standardized bacterial taxonomy based on genome phylogeny substantially revises the tree of life.</title>
        <authorList>
            <person name="Parks D.H."/>
            <person name="Chuvochina M."/>
            <person name="Waite D.W."/>
            <person name="Rinke C."/>
            <person name="Skarshewski A."/>
            <person name="Chaumeil P.A."/>
            <person name="Hugenholtz P."/>
        </authorList>
    </citation>
    <scope>NUCLEOTIDE SEQUENCE [LARGE SCALE GENOMIC DNA]</scope>
    <source>
        <strain evidence="13">UBA11978</strain>
    </source>
</reference>
<dbReference type="PANTHER" id="PTHR42837">
    <property type="entry name" value="REGULATOR OF SIGMA-E PROTEASE RSEP"/>
    <property type="match status" value="1"/>
</dbReference>
<accession>A0A350P2Q9</accession>
<protein>
    <recommendedName>
        <fullName evidence="11">Zinc metalloprotease</fullName>
        <ecNumber evidence="11">3.4.24.-</ecNumber>
    </recommendedName>
</protein>
<dbReference type="EC" id="3.4.24.-" evidence="11"/>
<dbReference type="AlphaFoldDB" id="A0A350P2Q9"/>
<gene>
    <name evidence="13" type="primary">rseP</name>
    <name evidence="13" type="ORF">DCW74_07570</name>
</gene>
<dbReference type="InterPro" id="IPR036034">
    <property type="entry name" value="PDZ_sf"/>
</dbReference>
<feature type="transmembrane region" description="Helical" evidence="11">
    <location>
        <begin position="423"/>
        <end position="440"/>
    </location>
</feature>
<keyword evidence="10 11" id="KW-0472">Membrane</keyword>
<evidence type="ECO:0000259" key="12">
    <source>
        <dbReference type="SMART" id="SM00228"/>
    </source>
</evidence>
<dbReference type="NCBIfam" id="TIGR00054">
    <property type="entry name" value="RIP metalloprotease RseP"/>
    <property type="match status" value="1"/>
</dbReference>
<evidence type="ECO:0000256" key="4">
    <source>
        <dbReference type="ARBA" id="ARBA00022670"/>
    </source>
</evidence>
<feature type="transmembrane region" description="Helical" evidence="11">
    <location>
        <begin position="49"/>
        <end position="67"/>
    </location>
</feature>
<evidence type="ECO:0000256" key="6">
    <source>
        <dbReference type="ARBA" id="ARBA00022801"/>
    </source>
</evidence>
<dbReference type="InterPro" id="IPR001478">
    <property type="entry name" value="PDZ"/>
</dbReference>
<evidence type="ECO:0000256" key="3">
    <source>
        <dbReference type="ARBA" id="ARBA00007931"/>
    </source>
</evidence>
<dbReference type="GO" id="GO:0046872">
    <property type="term" value="F:metal ion binding"/>
    <property type="evidence" value="ECO:0007669"/>
    <property type="project" value="UniProtKB-KW"/>
</dbReference>
<keyword evidence="11" id="KW-0479">Metal-binding</keyword>
<evidence type="ECO:0000256" key="7">
    <source>
        <dbReference type="ARBA" id="ARBA00022833"/>
    </source>
</evidence>
<evidence type="ECO:0000256" key="2">
    <source>
        <dbReference type="ARBA" id="ARBA00004141"/>
    </source>
</evidence>
<dbReference type="Pfam" id="PF02163">
    <property type="entry name" value="Peptidase_M50"/>
    <property type="match status" value="1"/>
</dbReference>
<dbReference type="GO" id="GO:0004222">
    <property type="term" value="F:metalloendopeptidase activity"/>
    <property type="evidence" value="ECO:0007669"/>
    <property type="project" value="InterPro"/>
</dbReference>
<evidence type="ECO:0000256" key="9">
    <source>
        <dbReference type="ARBA" id="ARBA00023049"/>
    </source>
</evidence>
<evidence type="ECO:0000256" key="10">
    <source>
        <dbReference type="ARBA" id="ARBA00023136"/>
    </source>
</evidence>
<dbReference type="Gene3D" id="2.30.42.10">
    <property type="match status" value="2"/>
</dbReference>
<dbReference type="InterPro" id="IPR004387">
    <property type="entry name" value="Pept_M50_Zn"/>
</dbReference>
<proteinExistence type="inferred from homology"/>
<dbReference type="InterPro" id="IPR008915">
    <property type="entry name" value="Peptidase_M50"/>
</dbReference>
<dbReference type="CDD" id="cd23081">
    <property type="entry name" value="cpPDZ_EcRseP-like"/>
    <property type="match status" value="1"/>
</dbReference>
<dbReference type="EMBL" id="DNAN01000261">
    <property type="protein sequence ID" value="HAW75576.1"/>
    <property type="molecule type" value="Genomic_DNA"/>
</dbReference>
<comment type="caution">
    <text evidence="13">The sequence shown here is derived from an EMBL/GenBank/DDBJ whole genome shotgun (WGS) entry which is preliminary data.</text>
</comment>
<dbReference type="Pfam" id="PF17820">
    <property type="entry name" value="PDZ_6"/>
    <property type="match status" value="1"/>
</dbReference>
<evidence type="ECO:0000256" key="5">
    <source>
        <dbReference type="ARBA" id="ARBA00022692"/>
    </source>
</evidence>
<comment type="similarity">
    <text evidence="3 11">Belongs to the peptidase M50B family.</text>
</comment>
<keyword evidence="8 11" id="KW-1133">Transmembrane helix</keyword>
<dbReference type="Proteomes" id="UP000263517">
    <property type="component" value="Unassembled WGS sequence"/>
</dbReference>
<evidence type="ECO:0000256" key="1">
    <source>
        <dbReference type="ARBA" id="ARBA00001947"/>
    </source>
</evidence>
<evidence type="ECO:0000313" key="14">
    <source>
        <dbReference type="Proteomes" id="UP000263517"/>
    </source>
</evidence>
<sequence>MHGWRRTSPTNYCDDWPLNNGVHSCTSILEVQSETKLLCSTNRGMELELLQTITSLILTIGILVTIHEYGHFWVARKCGVKVLRFSIGFGAPIWKRTGADGTEYVLASIPLGGYVKMFGENNASVAPEERHQSFFYKTLGQRVAIVAAGPLVNLAFAAIAYAALFAYGVTYPKPIVGVVESGSLADSIGIQSGMDLIEIDGRPVRTWEDINLALAARVGSLSEIDMVVAKGNEVSRLSTSLNDWRFQFDEISPIRAFGISPWVPPMEPILSQIQLGSAASKAGLQPGDLIKTLNNQPVTLWSEVVTVLRVSPGKQLTLLVQRGPNLLEIPVTLDRKIVNGETIGYLGANVANSVWPADKQVTVQMNPLASIVAGGEKMLQMSWLTLTSIGKLFTGVVSLDNLSGPITIAKVASASASSGIESFINFLAFISVSLGVLNLLPIPMLDGGHLAFYAAEWARGRPLSERLQAFAMKIGLVVVGCLMVIAIFNDVSRL</sequence>